<reference evidence="8" key="1">
    <citation type="journal article" date="2019" name="Int. J. Syst. Evol. Microbiol.">
        <title>The Global Catalogue of Microorganisms (GCM) 10K type strain sequencing project: providing services to taxonomists for standard genome sequencing and annotation.</title>
        <authorList>
            <consortium name="The Broad Institute Genomics Platform"/>
            <consortium name="The Broad Institute Genome Sequencing Center for Infectious Disease"/>
            <person name="Wu L."/>
            <person name="Ma J."/>
        </authorList>
    </citation>
    <scope>NUCLEOTIDE SEQUENCE [LARGE SCALE GENOMIC DNA]</scope>
    <source>
        <strain evidence="8">CCUG 42001</strain>
    </source>
</reference>
<dbReference type="Pfam" id="PF07690">
    <property type="entry name" value="MFS_1"/>
    <property type="match status" value="1"/>
</dbReference>
<comment type="caution">
    <text evidence="7">The sequence shown here is derived from an EMBL/GenBank/DDBJ whole genome shotgun (WGS) entry which is preliminary data.</text>
</comment>
<feature type="transmembrane region" description="Helical" evidence="6">
    <location>
        <begin position="12"/>
        <end position="31"/>
    </location>
</feature>
<keyword evidence="2" id="KW-1003">Cell membrane</keyword>
<accession>A0ABW1WEW4</accession>
<feature type="transmembrane region" description="Helical" evidence="6">
    <location>
        <begin position="283"/>
        <end position="304"/>
    </location>
</feature>
<dbReference type="InterPro" id="IPR011701">
    <property type="entry name" value="MFS"/>
</dbReference>
<dbReference type="SUPFAM" id="SSF103473">
    <property type="entry name" value="MFS general substrate transporter"/>
    <property type="match status" value="1"/>
</dbReference>
<evidence type="ECO:0000256" key="4">
    <source>
        <dbReference type="ARBA" id="ARBA00022989"/>
    </source>
</evidence>
<dbReference type="Proteomes" id="UP001596267">
    <property type="component" value="Unassembled WGS sequence"/>
</dbReference>
<sequence length="411" mass="45398">MSINFWKLLSGRALSTIGMSLYNVSLVWFIYHLTKNTFYTGLASFLVLAPMMFQFLAGPLIEHLDKKKLLWMTELGQVISVIAAYLLFTTLWHSIGSLLLLTPVVAVLSMFSNPAEMSLIPEFVNEDHYAAANTLMNVTYQTFTIIFTSLSGLLILFLSPLSIYLLSIFFNICSILIFFQINRNKSQQNLPSEHPYSLTNNLSSYWNNLTSGFQIVRHSFIVQFLPATIVANLTFGMLNATLPAYASWRGGPQWYGFYQSAETIGILIGSALAPALKKFPLGYLVILGFLMGGCSWLVSFFTSINSLSLILYAVSLIPTGMTNILFVAALQKAVSQKYLAQIYTIMISAGGCAMPLGSLIGGQLAQSAGLAPIFISIGASFVFVSLYWLIVPTLRRMPETNQLGSGQYTIQ</sequence>
<keyword evidence="5 6" id="KW-0472">Membrane</keyword>
<evidence type="ECO:0000256" key="5">
    <source>
        <dbReference type="ARBA" id="ARBA00023136"/>
    </source>
</evidence>
<dbReference type="CDD" id="cd06173">
    <property type="entry name" value="MFS_MefA_like"/>
    <property type="match status" value="1"/>
</dbReference>
<feature type="transmembrane region" description="Helical" evidence="6">
    <location>
        <begin position="224"/>
        <end position="245"/>
    </location>
</feature>
<keyword evidence="3 6" id="KW-0812">Transmembrane</keyword>
<evidence type="ECO:0000256" key="3">
    <source>
        <dbReference type="ARBA" id="ARBA00022692"/>
    </source>
</evidence>
<feature type="transmembrane region" description="Helical" evidence="6">
    <location>
        <begin position="138"/>
        <end position="157"/>
    </location>
</feature>
<feature type="transmembrane region" description="Helical" evidence="6">
    <location>
        <begin position="37"/>
        <end position="57"/>
    </location>
</feature>
<evidence type="ECO:0000256" key="2">
    <source>
        <dbReference type="ARBA" id="ARBA00022475"/>
    </source>
</evidence>
<protein>
    <submittedName>
        <fullName evidence="7">MFS transporter</fullName>
    </submittedName>
</protein>
<comment type="subcellular location">
    <subcellularLocation>
        <location evidence="1">Cell membrane</location>
        <topology evidence="1">Multi-pass membrane protein</topology>
    </subcellularLocation>
</comment>
<dbReference type="PANTHER" id="PTHR23513">
    <property type="entry name" value="INTEGRAL MEMBRANE EFFLUX PROTEIN-RELATED"/>
    <property type="match status" value="1"/>
</dbReference>
<feature type="transmembrane region" description="Helical" evidence="6">
    <location>
        <begin position="310"/>
        <end position="330"/>
    </location>
</feature>
<dbReference type="InterPro" id="IPR036259">
    <property type="entry name" value="MFS_trans_sf"/>
</dbReference>
<evidence type="ECO:0000256" key="1">
    <source>
        <dbReference type="ARBA" id="ARBA00004651"/>
    </source>
</evidence>
<proteinExistence type="predicted"/>
<organism evidence="7 8">
    <name type="scientific">Sporolactobacillus kofuensis</name>
    <dbReference type="NCBI Taxonomy" id="269672"/>
    <lineage>
        <taxon>Bacteria</taxon>
        <taxon>Bacillati</taxon>
        <taxon>Bacillota</taxon>
        <taxon>Bacilli</taxon>
        <taxon>Bacillales</taxon>
        <taxon>Sporolactobacillaceae</taxon>
        <taxon>Sporolactobacillus</taxon>
    </lineage>
</organism>
<feature type="transmembrane region" description="Helical" evidence="6">
    <location>
        <begin position="342"/>
        <end position="364"/>
    </location>
</feature>
<feature type="transmembrane region" description="Helical" evidence="6">
    <location>
        <begin position="94"/>
        <end position="111"/>
    </location>
</feature>
<dbReference type="EMBL" id="JBHSTQ010000002">
    <property type="protein sequence ID" value="MFC6385625.1"/>
    <property type="molecule type" value="Genomic_DNA"/>
</dbReference>
<dbReference type="Gene3D" id="1.20.1250.20">
    <property type="entry name" value="MFS general substrate transporter like domains"/>
    <property type="match status" value="1"/>
</dbReference>
<gene>
    <name evidence="7" type="ORF">ACFP7A_03330</name>
</gene>
<name>A0ABW1WEW4_9BACL</name>
<dbReference type="RefSeq" id="WP_253051885.1">
    <property type="nucleotide sequence ID" value="NZ_JAMXWN010000001.1"/>
</dbReference>
<keyword evidence="4 6" id="KW-1133">Transmembrane helix</keyword>
<feature type="transmembrane region" description="Helical" evidence="6">
    <location>
        <begin position="370"/>
        <end position="390"/>
    </location>
</feature>
<dbReference type="PANTHER" id="PTHR23513:SF6">
    <property type="entry name" value="MAJOR FACILITATOR SUPERFAMILY ASSOCIATED DOMAIN-CONTAINING PROTEIN"/>
    <property type="match status" value="1"/>
</dbReference>
<keyword evidence="8" id="KW-1185">Reference proteome</keyword>
<evidence type="ECO:0000256" key="6">
    <source>
        <dbReference type="SAM" id="Phobius"/>
    </source>
</evidence>
<evidence type="ECO:0000313" key="8">
    <source>
        <dbReference type="Proteomes" id="UP001596267"/>
    </source>
</evidence>
<evidence type="ECO:0000313" key="7">
    <source>
        <dbReference type="EMBL" id="MFC6385625.1"/>
    </source>
</evidence>